<dbReference type="AlphaFoldDB" id="A0ABD0R432"/>
<feature type="non-terminal residue" evidence="1">
    <location>
        <position position="72"/>
    </location>
</feature>
<reference evidence="1 2" key="1">
    <citation type="submission" date="2024-05" db="EMBL/GenBank/DDBJ databases">
        <title>Genome sequencing and assembly of Indian major carp, Cirrhinus mrigala (Hamilton, 1822).</title>
        <authorList>
            <person name="Mohindra V."/>
            <person name="Chowdhury L.M."/>
            <person name="Lal K."/>
            <person name="Jena J.K."/>
        </authorList>
    </citation>
    <scope>NUCLEOTIDE SEQUENCE [LARGE SCALE GENOMIC DNA]</scope>
    <source>
        <strain evidence="1">CM1030</strain>
        <tissue evidence="1">Blood</tissue>
    </source>
</reference>
<keyword evidence="2" id="KW-1185">Reference proteome</keyword>
<feature type="non-terminal residue" evidence="1">
    <location>
        <position position="1"/>
    </location>
</feature>
<protein>
    <recommendedName>
        <fullName evidence="3">Spectrin beta chain</fullName>
    </recommendedName>
</protein>
<comment type="caution">
    <text evidence="1">The sequence shown here is derived from an EMBL/GenBank/DDBJ whole genome shotgun (WGS) entry which is preliminary data.</text>
</comment>
<dbReference type="Proteomes" id="UP001529510">
    <property type="component" value="Unassembled WGS sequence"/>
</dbReference>
<sequence>VQDDAARLQKAYAGEKADDIHRHERAVTEAWEGLQSATQARRLLLLDTVEKFRFLNIVRDLMLWMEGINLQI</sequence>
<gene>
    <name evidence="1" type="ORF">M9458_011460</name>
</gene>
<organism evidence="1 2">
    <name type="scientific">Cirrhinus mrigala</name>
    <name type="common">Mrigala</name>
    <dbReference type="NCBI Taxonomy" id="683832"/>
    <lineage>
        <taxon>Eukaryota</taxon>
        <taxon>Metazoa</taxon>
        <taxon>Chordata</taxon>
        <taxon>Craniata</taxon>
        <taxon>Vertebrata</taxon>
        <taxon>Euteleostomi</taxon>
        <taxon>Actinopterygii</taxon>
        <taxon>Neopterygii</taxon>
        <taxon>Teleostei</taxon>
        <taxon>Ostariophysi</taxon>
        <taxon>Cypriniformes</taxon>
        <taxon>Cyprinidae</taxon>
        <taxon>Labeoninae</taxon>
        <taxon>Labeonini</taxon>
        <taxon>Cirrhinus</taxon>
    </lineage>
</organism>
<name>A0ABD0R432_CIRMR</name>
<dbReference type="EMBL" id="JAMKFB020000005">
    <property type="protein sequence ID" value="KAL0193164.1"/>
    <property type="molecule type" value="Genomic_DNA"/>
</dbReference>
<proteinExistence type="predicted"/>
<dbReference type="SUPFAM" id="SSF46966">
    <property type="entry name" value="Spectrin repeat"/>
    <property type="match status" value="1"/>
</dbReference>
<evidence type="ECO:0000313" key="2">
    <source>
        <dbReference type="Proteomes" id="UP001529510"/>
    </source>
</evidence>
<evidence type="ECO:0000313" key="1">
    <source>
        <dbReference type="EMBL" id="KAL0193164.1"/>
    </source>
</evidence>
<accession>A0ABD0R432</accession>
<dbReference type="Gene3D" id="1.20.58.60">
    <property type="match status" value="1"/>
</dbReference>
<evidence type="ECO:0008006" key="3">
    <source>
        <dbReference type="Google" id="ProtNLM"/>
    </source>
</evidence>